<dbReference type="RefSeq" id="WP_149294789.1">
    <property type="nucleotide sequence ID" value="NZ_CP043473.1"/>
</dbReference>
<dbReference type="EMBL" id="CP043473">
    <property type="protein sequence ID" value="QEL54399.1"/>
    <property type="molecule type" value="Genomic_DNA"/>
</dbReference>
<reference evidence="2 3" key="1">
    <citation type="submission" date="2019-08" db="EMBL/GenBank/DDBJ databases">
        <title>Chromobacterium paludis, a novel bacterium isolated from a Maryland marsh pond.</title>
        <authorList>
            <person name="Blackburn M.B."/>
            <person name="Gundersen-Rindal D.E."/>
        </authorList>
    </citation>
    <scope>NUCLEOTIDE SEQUENCE [LARGE SCALE GENOMIC DNA]</scope>
    <source>
        <strain evidence="3">IIBBL 257-1</strain>
    </source>
</reference>
<keyword evidence="1" id="KW-0732">Signal</keyword>
<proteinExistence type="predicted"/>
<evidence type="ECO:0000256" key="1">
    <source>
        <dbReference type="SAM" id="SignalP"/>
    </source>
</evidence>
<name>A0A5C1DEL7_9NEIS</name>
<feature type="chain" id="PRO_5022998012" evidence="1">
    <location>
        <begin position="18"/>
        <end position="242"/>
    </location>
</feature>
<dbReference type="KEGG" id="chrm:FYK34_01805"/>
<accession>A0A5C1DEL7</accession>
<feature type="signal peptide" evidence="1">
    <location>
        <begin position="1"/>
        <end position="17"/>
    </location>
</feature>
<keyword evidence="3" id="KW-1185">Reference proteome</keyword>
<organism evidence="2 3">
    <name type="scientific">Chromobacterium paludis</name>
    <dbReference type="NCBI Taxonomy" id="2605945"/>
    <lineage>
        <taxon>Bacteria</taxon>
        <taxon>Pseudomonadati</taxon>
        <taxon>Pseudomonadota</taxon>
        <taxon>Betaproteobacteria</taxon>
        <taxon>Neisseriales</taxon>
        <taxon>Chromobacteriaceae</taxon>
        <taxon>Chromobacterium</taxon>
    </lineage>
</organism>
<protein>
    <submittedName>
        <fullName evidence="2">Uncharacterized protein</fullName>
    </submittedName>
</protein>
<dbReference type="AlphaFoldDB" id="A0A5C1DEL7"/>
<evidence type="ECO:0000313" key="3">
    <source>
        <dbReference type="Proteomes" id="UP000322079"/>
    </source>
</evidence>
<dbReference type="Proteomes" id="UP000322079">
    <property type="component" value="Chromosome"/>
</dbReference>
<sequence>MRTLLLAISLISGNAWAQAQSASAAVAESLPASETIGIRQPESLPYREALSWMDAFDQYHALAPQTKLEFQLRPSQGHALAENLLLKIVGNTKVETVPVSREGRVTLPRLDELAQDEDAVVRGNQKQGSYYWRPLVRTPGLAADTQRLGDLRLTCRVYWPMLKPKLSWAARASMSVIGNMCTVASFALVFPSERKIESIQLQAGNRQASLDQIENGGFGYIAPLADASWPDDTLLRFRYAAD</sequence>
<evidence type="ECO:0000313" key="2">
    <source>
        <dbReference type="EMBL" id="QEL54399.1"/>
    </source>
</evidence>
<gene>
    <name evidence="2" type="ORF">FYK34_01805</name>
</gene>